<evidence type="ECO:0000256" key="2">
    <source>
        <dbReference type="SAM" id="SignalP"/>
    </source>
</evidence>
<protein>
    <recommendedName>
        <fullName evidence="7">Lipoprotein</fullName>
    </recommendedName>
</protein>
<feature type="signal peptide" evidence="2">
    <location>
        <begin position="1"/>
        <end position="24"/>
    </location>
</feature>
<dbReference type="KEGG" id="aak:AA2016_5343"/>
<dbReference type="Proteomes" id="UP000577697">
    <property type="component" value="Unassembled WGS sequence"/>
</dbReference>
<keyword evidence="6" id="KW-1185">Reference proteome</keyword>
<evidence type="ECO:0000313" key="5">
    <source>
        <dbReference type="Proteomes" id="UP000075755"/>
    </source>
</evidence>
<accession>A0AAC9AT46</accession>
<keyword evidence="1" id="KW-1133">Transmembrane helix</keyword>
<proteinExistence type="predicted"/>
<keyword evidence="1" id="KW-0812">Transmembrane</keyword>
<dbReference type="EMBL" id="JACICB010000045">
    <property type="protein sequence ID" value="MBB3710181.1"/>
    <property type="molecule type" value="Genomic_DNA"/>
</dbReference>
<gene>
    <name evidence="3" type="ORF">AA2016_5343</name>
    <name evidence="4" type="ORF">FHS67_006541</name>
</gene>
<dbReference type="PROSITE" id="PS51257">
    <property type="entry name" value="PROKAR_LIPOPROTEIN"/>
    <property type="match status" value="1"/>
</dbReference>
<feature type="chain" id="PRO_5042163756" description="Lipoprotein" evidence="2">
    <location>
        <begin position="25"/>
        <end position="114"/>
    </location>
</feature>
<dbReference type="RefSeq" id="WP_067965468.1">
    <property type="nucleotide sequence ID" value="NZ_CP015005.1"/>
</dbReference>
<dbReference type="AlphaFoldDB" id="A0AAC9AT46"/>
<reference evidence="4 6" key="2">
    <citation type="submission" date="2020-08" db="EMBL/GenBank/DDBJ databases">
        <title>Genomic Encyclopedia of Type Strains, Phase IV (KMG-IV): sequencing the most valuable type-strain genomes for metagenomic binning, comparative biology and taxonomic classification.</title>
        <authorList>
            <person name="Goeker M."/>
        </authorList>
    </citation>
    <scope>NUCLEOTIDE SEQUENCE [LARGE SCALE GENOMIC DNA]</scope>
    <source>
        <strain evidence="4 6">DSM 10368</strain>
    </source>
</reference>
<evidence type="ECO:0008006" key="7">
    <source>
        <dbReference type="Google" id="ProtNLM"/>
    </source>
</evidence>
<evidence type="ECO:0000313" key="6">
    <source>
        <dbReference type="Proteomes" id="UP000577697"/>
    </source>
</evidence>
<organism evidence="3 5">
    <name type="scientific">Aminobacter aminovorans</name>
    <name type="common">Chelatobacter heintzii</name>
    <dbReference type="NCBI Taxonomy" id="83263"/>
    <lineage>
        <taxon>Bacteria</taxon>
        <taxon>Pseudomonadati</taxon>
        <taxon>Pseudomonadota</taxon>
        <taxon>Alphaproteobacteria</taxon>
        <taxon>Hyphomicrobiales</taxon>
        <taxon>Phyllobacteriaceae</taxon>
        <taxon>Aminobacter</taxon>
    </lineage>
</organism>
<evidence type="ECO:0000313" key="4">
    <source>
        <dbReference type="EMBL" id="MBB3710181.1"/>
    </source>
</evidence>
<keyword evidence="1" id="KW-0472">Membrane</keyword>
<dbReference type="EMBL" id="CP015005">
    <property type="protein sequence ID" value="AMS44249.1"/>
    <property type="molecule type" value="Genomic_DNA"/>
</dbReference>
<name>A0AAC9AT46_AMIAI</name>
<reference evidence="3 5" key="1">
    <citation type="submission" date="2016-03" db="EMBL/GenBank/DDBJ databases">
        <title>Complete genome of Aminobacter aminovorans KCTC 2477.</title>
        <authorList>
            <person name="Kim K.M."/>
        </authorList>
    </citation>
    <scope>NUCLEOTIDE SEQUENCE [LARGE SCALE GENOMIC DNA]</scope>
    <source>
        <strain evidence="3 5">KCTC 2477</strain>
    </source>
</reference>
<evidence type="ECO:0000256" key="1">
    <source>
        <dbReference type="SAM" id="Phobius"/>
    </source>
</evidence>
<keyword evidence="2" id="KW-0732">Signal</keyword>
<dbReference type="Proteomes" id="UP000075755">
    <property type="component" value="Chromosome"/>
</dbReference>
<feature type="transmembrane region" description="Helical" evidence="1">
    <location>
        <begin position="58"/>
        <end position="77"/>
    </location>
</feature>
<evidence type="ECO:0000313" key="3">
    <source>
        <dbReference type="EMBL" id="AMS44249.1"/>
    </source>
</evidence>
<sequence>MKAKLLAAVTMLAVAGCASQPADYATTLSAKDPKWRSADCTKARAEAANYAAQEKETLSVSAGLLLGPYGLGIAMAGKEHRAKMRKKFARDMHLKCSSKPLPASLASSADTAKR</sequence>